<feature type="compositionally biased region" description="Polar residues" evidence="1">
    <location>
        <begin position="670"/>
        <end position="679"/>
    </location>
</feature>
<dbReference type="PANTHER" id="PTHR47169">
    <property type="entry name" value="OS01G0541250 PROTEIN"/>
    <property type="match status" value="1"/>
</dbReference>
<accession>F0WZM1</accession>
<dbReference type="Gene3D" id="3.30.420.10">
    <property type="entry name" value="Ribonuclease H-like superfamily/Ribonuclease H"/>
    <property type="match status" value="1"/>
</dbReference>
<name>F0WZM1_9STRA</name>
<protein>
    <submittedName>
        <fullName evidence="2">Mariner transposase putative</fullName>
    </submittedName>
</protein>
<reference evidence="2" key="2">
    <citation type="submission" date="2011-02" db="EMBL/GenBank/DDBJ databases">
        <authorList>
            <person name="MacLean D."/>
        </authorList>
    </citation>
    <scope>NUCLEOTIDE SEQUENCE</scope>
</reference>
<feature type="region of interest" description="Disordered" evidence="1">
    <location>
        <begin position="987"/>
        <end position="1032"/>
    </location>
</feature>
<feature type="compositionally biased region" description="Basic and acidic residues" evidence="1">
    <location>
        <begin position="517"/>
        <end position="535"/>
    </location>
</feature>
<dbReference type="SUPFAM" id="SSF50156">
    <property type="entry name" value="PDZ domain-like"/>
    <property type="match status" value="1"/>
</dbReference>
<organism evidence="2">
    <name type="scientific">Albugo laibachii Nc14</name>
    <dbReference type="NCBI Taxonomy" id="890382"/>
    <lineage>
        <taxon>Eukaryota</taxon>
        <taxon>Sar</taxon>
        <taxon>Stramenopiles</taxon>
        <taxon>Oomycota</taxon>
        <taxon>Peronosporomycetes</taxon>
        <taxon>Albuginales</taxon>
        <taxon>Albuginaceae</taxon>
        <taxon>Albugo</taxon>
    </lineage>
</organism>
<feature type="region of interest" description="Disordered" evidence="1">
    <location>
        <begin position="207"/>
        <end position="226"/>
    </location>
</feature>
<feature type="region of interest" description="Disordered" evidence="1">
    <location>
        <begin position="825"/>
        <end position="852"/>
    </location>
</feature>
<dbReference type="EMBL" id="FR824477">
    <property type="protein sequence ID" value="CCA26946.1"/>
    <property type="molecule type" value="Genomic_DNA"/>
</dbReference>
<dbReference type="PANTHER" id="PTHR47169:SF2">
    <property type="entry name" value="OS01G0541250 PROTEIN"/>
    <property type="match status" value="1"/>
</dbReference>
<feature type="region of interest" description="Disordered" evidence="1">
    <location>
        <begin position="449"/>
        <end position="468"/>
    </location>
</feature>
<feature type="region of interest" description="Disordered" evidence="1">
    <location>
        <begin position="512"/>
        <end position="535"/>
    </location>
</feature>
<dbReference type="AlphaFoldDB" id="F0WZM1"/>
<dbReference type="InterPro" id="IPR036034">
    <property type="entry name" value="PDZ_sf"/>
</dbReference>
<proteinExistence type="predicted"/>
<evidence type="ECO:0000256" key="1">
    <source>
        <dbReference type="SAM" id="MobiDB-lite"/>
    </source>
</evidence>
<gene>
    <name evidence="2" type="primary">AlNc14C434G11613</name>
    <name evidence="2" type="ORF">ALNC14_130900</name>
</gene>
<dbReference type="HOGENOM" id="CLU_294130_0_0_1"/>
<feature type="compositionally biased region" description="Basic and acidic residues" evidence="1">
    <location>
        <begin position="832"/>
        <end position="844"/>
    </location>
</feature>
<feature type="region of interest" description="Disordered" evidence="1">
    <location>
        <begin position="476"/>
        <end position="498"/>
    </location>
</feature>
<evidence type="ECO:0000313" key="2">
    <source>
        <dbReference type="EMBL" id="CCA26946.1"/>
    </source>
</evidence>
<sequence>MITKPISVDKEAYRAALIDKVIPSIKKRWPRQRNAIYIQKDNAKPHIRPDDPDIVAAGTDGGWNIRLQCQPPNSPVFNLLDLRFFNSIQALQHQKYPKTIDELIDCVTESFNELMPSLTFRPELGTELPPVVFQVLNEKSIARFSGVQVGDLLVSINGKKTSFLGYDRAMRRLYKGKLPMMLHFRTPLKNHILQNQFGVNECTAHHTDERSFPSCSRPNALPMLEDHGPTIEVAPEADDDPAAQSPEERQHHEDPLYSPSSPSRAHAGATGHRACRSHSKKKSRSCELRQKESGKERKSKSKKPFKVVWERGNLGMSFCKYRESVPLPMVDFILDDGYHGSPGQVAIGKNIDRVRVGDVLVGIDSYKTKRLGFEKSLFLLNSLSKPVILRFISTVCESAEKTSSCFSESMPEIQLRTDRTERSRKSSRCDARRQHFGDHAMRELHKTEDIHERKHSARRSGRADPLHSEISRERCDTGLSTKHGNSVARKEYKAHPQQGPKTMKMVFKSQETVNNQEHNEETVKGESTKARRLHEAQKLRKSQILNNLKKSSSKASLSLAASMMLVIGMSEESLDRIKFAGVPLFSIQEGSTEAQLLQVYARACLAGRKKTNEKKVPLLSPAKSSVPSFGATSACRKDQNQPPFSSEKLIPSFEAVLARARARETYNGLTVSALETTPNVPQPSHDEASNRHDDAPSPHYHSHDKSTSKPVLNEKESLMQSNSNVAMFALRCADSSQSSHANQVVKIKRTLESSSRTERAISRDFIPLNSNNAVDAARRLSRKVNDQSHLFPLKDNRSTVLNRDIHTVPTQYTIRSDGCLESVRSDSSSSRVEADMRATNESRSDGSSPVSVSYPMESERLYTGADSLGVRVLKLKAFLGGILGAKSDGLIIQKAALVDEIKNLVDSICMDTKSITQEPSQACPRCGSADDGILTLDACALCRERYFVCDHSPISTIDRGFIGGTLESEGSKSSVTGCEVELEEVMSDARYDDTKPPSGYSDSLASDDLHADTLGSLVQPHRSQDDPYWYTA</sequence>
<feature type="region of interest" description="Disordered" evidence="1">
    <location>
        <begin position="670"/>
        <end position="709"/>
    </location>
</feature>
<feature type="compositionally biased region" description="Basic and acidic residues" evidence="1">
    <location>
        <begin position="684"/>
        <end position="709"/>
    </location>
</feature>
<dbReference type="InterPro" id="IPR036397">
    <property type="entry name" value="RNaseH_sf"/>
</dbReference>
<reference evidence="2" key="1">
    <citation type="journal article" date="2011" name="PLoS Biol.">
        <title>Gene gain and loss during evolution of obligate parasitism in the white rust pathogen of Arabidopsis thaliana.</title>
        <authorList>
            <person name="Kemen E."/>
            <person name="Gardiner A."/>
            <person name="Schultz-Larsen T."/>
            <person name="Kemen A.C."/>
            <person name="Balmuth A.L."/>
            <person name="Robert-Seilaniantz A."/>
            <person name="Bailey K."/>
            <person name="Holub E."/>
            <person name="Studholme D.J."/>
            <person name="Maclean D."/>
            <person name="Jones J.D."/>
        </authorList>
    </citation>
    <scope>NUCLEOTIDE SEQUENCE</scope>
</reference>
<feature type="region of interest" description="Disordered" evidence="1">
    <location>
        <begin position="231"/>
        <end position="304"/>
    </location>
</feature>
<dbReference type="GO" id="GO:0003676">
    <property type="term" value="F:nucleic acid binding"/>
    <property type="evidence" value="ECO:0007669"/>
    <property type="project" value="InterPro"/>
</dbReference>
<feature type="compositionally biased region" description="Basic and acidic residues" evidence="1">
    <location>
        <begin position="246"/>
        <end position="255"/>
    </location>
</feature>
<feature type="compositionally biased region" description="Basic residues" evidence="1">
    <location>
        <begin position="273"/>
        <end position="283"/>
    </location>
</feature>
<feature type="compositionally biased region" description="Basic and acidic residues" evidence="1">
    <location>
        <begin position="284"/>
        <end position="296"/>
    </location>
</feature>